<accession>A0A914KIJ4</accession>
<evidence type="ECO:0000256" key="1">
    <source>
        <dbReference type="SAM" id="MobiDB-lite"/>
    </source>
</evidence>
<dbReference type="SUPFAM" id="SSF48065">
    <property type="entry name" value="DBL homology domain (DH-domain)"/>
    <property type="match status" value="1"/>
</dbReference>
<dbReference type="SMART" id="SM00325">
    <property type="entry name" value="RhoGEF"/>
    <property type="match status" value="1"/>
</dbReference>
<dbReference type="GO" id="GO:0007266">
    <property type="term" value="P:Rho protein signal transduction"/>
    <property type="evidence" value="ECO:0007669"/>
    <property type="project" value="TreeGrafter"/>
</dbReference>
<organism evidence="3 4">
    <name type="scientific">Meloidogyne incognita</name>
    <name type="common">Southern root-knot nematode worm</name>
    <name type="synonym">Oxyuris incognita</name>
    <dbReference type="NCBI Taxonomy" id="6306"/>
    <lineage>
        <taxon>Eukaryota</taxon>
        <taxon>Metazoa</taxon>
        <taxon>Ecdysozoa</taxon>
        <taxon>Nematoda</taxon>
        <taxon>Chromadorea</taxon>
        <taxon>Rhabditida</taxon>
        <taxon>Tylenchina</taxon>
        <taxon>Tylenchomorpha</taxon>
        <taxon>Tylenchoidea</taxon>
        <taxon>Meloidogynidae</taxon>
        <taxon>Meloidogyninae</taxon>
        <taxon>Meloidogyne</taxon>
        <taxon>Meloidogyne incognita group</taxon>
    </lineage>
</organism>
<dbReference type="GO" id="GO:0043542">
    <property type="term" value="P:endothelial cell migration"/>
    <property type="evidence" value="ECO:0007669"/>
    <property type="project" value="TreeGrafter"/>
</dbReference>
<dbReference type="GO" id="GO:0005886">
    <property type="term" value="C:plasma membrane"/>
    <property type="evidence" value="ECO:0007669"/>
    <property type="project" value="TreeGrafter"/>
</dbReference>
<dbReference type="InterPro" id="IPR000219">
    <property type="entry name" value="DH_dom"/>
</dbReference>
<dbReference type="Gene3D" id="2.30.29.30">
    <property type="entry name" value="Pleckstrin-homology domain (PH domain)/Phosphotyrosine-binding domain (PTB)"/>
    <property type="match status" value="1"/>
</dbReference>
<dbReference type="WBParaSite" id="Minc3s00019g01189">
    <property type="protein sequence ID" value="Minc3s00019g01189"/>
    <property type="gene ID" value="Minc3s00019g01189"/>
</dbReference>
<feature type="compositionally biased region" description="Polar residues" evidence="1">
    <location>
        <begin position="173"/>
        <end position="187"/>
    </location>
</feature>
<evidence type="ECO:0000259" key="2">
    <source>
        <dbReference type="PROSITE" id="PS50010"/>
    </source>
</evidence>
<dbReference type="GO" id="GO:0005085">
    <property type="term" value="F:guanyl-nucleotide exchange factor activity"/>
    <property type="evidence" value="ECO:0007669"/>
    <property type="project" value="InterPro"/>
</dbReference>
<dbReference type="PANTHER" id="PTHR13217:SF11">
    <property type="entry name" value="PLECKSTRIN HOMOLOGY DOMAIN-CONTAINING FAMILY G MEMBER 5"/>
    <property type="match status" value="1"/>
</dbReference>
<dbReference type="Gene3D" id="1.20.900.10">
    <property type="entry name" value="Dbl homology (DH) domain"/>
    <property type="match status" value="1"/>
</dbReference>
<feature type="region of interest" description="Disordered" evidence="1">
    <location>
        <begin position="1"/>
        <end position="39"/>
    </location>
</feature>
<dbReference type="GO" id="GO:0030424">
    <property type="term" value="C:axon"/>
    <property type="evidence" value="ECO:0007669"/>
    <property type="project" value="TreeGrafter"/>
</dbReference>
<dbReference type="CDD" id="cd13244">
    <property type="entry name" value="PH_PLEKHG5_G6"/>
    <property type="match status" value="1"/>
</dbReference>
<dbReference type="Proteomes" id="UP000887563">
    <property type="component" value="Unplaced"/>
</dbReference>
<name>A0A914KIJ4_MELIC</name>
<dbReference type="InterPro" id="IPR001849">
    <property type="entry name" value="PH_domain"/>
</dbReference>
<reference evidence="4" key="1">
    <citation type="submission" date="2022-11" db="UniProtKB">
        <authorList>
            <consortium name="WormBaseParasite"/>
        </authorList>
    </citation>
    <scope>IDENTIFICATION</scope>
</reference>
<dbReference type="InterPro" id="IPR011993">
    <property type="entry name" value="PH-like_dom_sf"/>
</dbReference>
<feature type="domain" description="DH" evidence="2">
    <location>
        <begin position="443"/>
        <end position="634"/>
    </location>
</feature>
<feature type="region of interest" description="Disordered" evidence="1">
    <location>
        <begin position="173"/>
        <end position="202"/>
    </location>
</feature>
<dbReference type="PANTHER" id="PTHR13217">
    <property type="entry name" value="PLECKSTRIN HOMOLOGY DOMAIN-CONTAINING FAMILY G MEMBER 7"/>
    <property type="match status" value="1"/>
</dbReference>
<dbReference type="PROSITE" id="PS50010">
    <property type="entry name" value="DH_2"/>
    <property type="match status" value="1"/>
</dbReference>
<keyword evidence="3" id="KW-1185">Reference proteome</keyword>
<dbReference type="SMART" id="SM00233">
    <property type="entry name" value="PH"/>
    <property type="match status" value="1"/>
</dbReference>
<dbReference type="InterPro" id="IPR040181">
    <property type="entry name" value="PKHG5/7"/>
</dbReference>
<dbReference type="SUPFAM" id="SSF50729">
    <property type="entry name" value="PH domain-like"/>
    <property type="match status" value="1"/>
</dbReference>
<dbReference type="GO" id="GO:0030139">
    <property type="term" value="C:endocytic vesicle"/>
    <property type="evidence" value="ECO:0007669"/>
    <property type="project" value="TreeGrafter"/>
</dbReference>
<proteinExistence type="predicted"/>
<feature type="compositionally biased region" description="Low complexity" evidence="1">
    <location>
        <begin position="16"/>
        <end position="37"/>
    </location>
</feature>
<dbReference type="Pfam" id="PF00621">
    <property type="entry name" value="RhoGEF"/>
    <property type="match status" value="1"/>
</dbReference>
<evidence type="ECO:0000313" key="3">
    <source>
        <dbReference type="Proteomes" id="UP000887563"/>
    </source>
</evidence>
<dbReference type="InterPro" id="IPR035899">
    <property type="entry name" value="DBL_dom_sf"/>
</dbReference>
<sequence>MRFDQQQIRECSKSANNSSSSLLNNVFPQHSSSSSSSTKQNISAKFKRASSVSAVVPTTINNCKNVEYISVDLFGSTIQCVGNNLGGGGGGGGNVGNRNARSVTDTGTAQLIEAIPGRRLIDCLGPFLERHGIPVGCAEFLLEKSTTPIPETSDSFFLAGHKIFVRVKNSSATNAGTWSSGSSVTAMQQRQKQQQPRRETRRRCSGVSTFLGAFTNKDENICGTRRECGCMGSLEGQSTKSATIMTTSSDSSSSFTTPLLPKEEELDGRQTKITQQSCEVAKCGDLQKEIISQIDKNIQENNIVNIGDQKFEENNNIEEGEEKVEELSTKERILLVDNNNKLNNNKNVTTDKEGRTLRKQTTTKNGNNNKNNLEEKISARKSSFTQKRSRMMIEKLTPILERLFVQAVSSRSQETELNSLLNLEQHWTEIVNIQKVQNKRQSEQQEALWEIVSTERRYILQLQLLEDLEWCLIELQRQGYLRDINRHCVFLNYSQLLRCNLHFWASAIGPMLQKSRETKDPLNALLLRHGFESILDWSLCYIDFNISLSESHSYVQKKQKENEMFGEFVRWAEQHTLLNRQKLVDALSGPMQRITRYSLLLKAVQRSAADTEEKLIIQSMIDCVEAATLRLNYEMNNNDLRIQLAELMKTIESYDVIDNDEFERLFPLPPLTNFNNFQQNNNYQQQQQLLFAAINRPPPHFNLLLPMPFLGLQQPKFRRMYTRGDLKMREGKQNPKQEIHCILFTDMLLICKSVSRRNDRLRIIKQPMHISNLRFHHFSEGTGFYLICMNEFESPSHFLLMFTAGIEETRRWLEMMAMAQQDFASLRAAATTNNGN</sequence>
<evidence type="ECO:0000313" key="4">
    <source>
        <dbReference type="WBParaSite" id="Minc3s00019g01189"/>
    </source>
</evidence>
<feature type="compositionally biased region" description="Polar residues" evidence="1">
    <location>
        <begin position="1"/>
        <end position="15"/>
    </location>
</feature>
<dbReference type="AlphaFoldDB" id="A0A914KIJ4"/>
<protein>
    <submittedName>
        <fullName evidence="4">DH domain-containing protein</fullName>
    </submittedName>
</protein>